<protein>
    <submittedName>
        <fullName evidence="1">DUF2220 domain-containing protein</fullName>
    </submittedName>
</protein>
<dbReference type="AlphaFoldDB" id="A0A0R3VXS8"/>
<proteinExistence type="predicted"/>
<organism evidence="1">
    <name type="scientific">Taenia asiatica</name>
    <name type="common">Asian tapeworm</name>
    <dbReference type="NCBI Taxonomy" id="60517"/>
    <lineage>
        <taxon>Eukaryota</taxon>
        <taxon>Metazoa</taxon>
        <taxon>Spiralia</taxon>
        <taxon>Lophotrochozoa</taxon>
        <taxon>Platyhelminthes</taxon>
        <taxon>Cestoda</taxon>
        <taxon>Eucestoda</taxon>
        <taxon>Cyclophyllidea</taxon>
        <taxon>Taeniidae</taxon>
        <taxon>Taenia</taxon>
    </lineage>
</organism>
<name>A0A0R3VXS8_TAEAS</name>
<reference evidence="1" key="1">
    <citation type="submission" date="2017-02" db="UniProtKB">
        <authorList>
            <consortium name="WormBaseParasite"/>
        </authorList>
    </citation>
    <scope>IDENTIFICATION</scope>
</reference>
<sequence length="102" mass="11393">MPNIADRHLMVSLSRVAIWQNSISVASICGGWILAEIAVLQRPSGQTARAHIWGDWDVDGGNLARVHKFTKLTFQKLSIGVRKWNVLTMDLCAHLIQMVLIC</sequence>
<evidence type="ECO:0000313" key="1">
    <source>
        <dbReference type="WBParaSite" id="TASK_0000222201-mRNA-1"/>
    </source>
</evidence>
<accession>A0A0R3VXS8</accession>
<dbReference type="WBParaSite" id="TASK_0000222201-mRNA-1">
    <property type="protein sequence ID" value="TASK_0000222201-mRNA-1"/>
    <property type="gene ID" value="TASK_0000222201"/>
</dbReference>